<name>A0ABQ1QBF2_9BACI</name>
<proteinExistence type="predicted"/>
<gene>
    <name evidence="1" type="ORF">GCM10011389_30690</name>
</gene>
<accession>A0ABQ1QBF2</accession>
<evidence type="ECO:0000313" key="2">
    <source>
        <dbReference type="Proteomes" id="UP000642571"/>
    </source>
</evidence>
<evidence type="ECO:0000313" key="1">
    <source>
        <dbReference type="EMBL" id="GGD20865.1"/>
    </source>
</evidence>
<reference evidence="2" key="1">
    <citation type="journal article" date="2019" name="Int. J. Syst. Evol. Microbiol.">
        <title>The Global Catalogue of Microorganisms (GCM) 10K type strain sequencing project: providing services to taxonomists for standard genome sequencing and annotation.</title>
        <authorList>
            <consortium name="The Broad Institute Genomics Platform"/>
            <consortium name="The Broad Institute Genome Sequencing Center for Infectious Disease"/>
            <person name="Wu L."/>
            <person name="Ma J."/>
        </authorList>
    </citation>
    <scope>NUCLEOTIDE SEQUENCE [LARGE SCALE GENOMIC DNA]</scope>
    <source>
        <strain evidence="2">CGMCC 1.15353</strain>
    </source>
</reference>
<sequence>MVAEHKPIKTTDKVKIFSIIESSLLNTQTTSILNNFLYNENKGNVRKGNRIVDQLNYVYIMLSDTGTVFTSLIKKYTKAPYNHASLSFDPHLKDMYSFGRKSPNNPLNGGFVKEDIKNGTFSKYRNTMCVIYRLHVTEREKEKMRRILEVFQRNNHKFLYNILGLIGVSMKEPVEFSNSYFCSQFVAEVLNRSGIKLWDKLPALVTPDDFRENDQLELVYEGRLIDYI</sequence>
<dbReference type="InterPro" id="IPR038765">
    <property type="entry name" value="Papain-like_cys_pep_sf"/>
</dbReference>
<organism evidence="1 2">
    <name type="scientific">Pontibacillus salipaludis</name>
    <dbReference type="NCBI Taxonomy" id="1697394"/>
    <lineage>
        <taxon>Bacteria</taxon>
        <taxon>Bacillati</taxon>
        <taxon>Bacillota</taxon>
        <taxon>Bacilli</taxon>
        <taxon>Bacillales</taxon>
        <taxon>Bacillaceae</taxon>
        <taxon>Pontibacillus</taxon>
    </lineage>
</organism>
<dbReference type="Proteomes" id="UP000642571">
    <property type="component" value="Unassembled WGS sequence"/>
</dbReference>
<protein>
    <recommendedName>
        <fullName evidence="3">Permuted papain-like amidase YaeF/Yiix C92 family enzyme</fullName>
    </recommendedName>
</protein>
<dbReference type="SUPFAM" id="SSF54001">
    <property type="entry name" value="Cysteine proteinases"/>
    <property type="match status" value="1"/>
</dbReference>
<comment type="caution">
    <text evidence="1">The sequence shown here is derived from an EMBL/GenBank/DDBJ whole genome shotgun (WGS) entry which is preliminary data.</text>
</comment>
<evidence type="ECO:0008006" key="3">
    <source>
        <dbReference type="Google" id="ProtNLM"/>
    </source>
</evidence>
<dbReference type="EMBL" id="BMIN01000015">
    <property type="protein sequence ID" value="GGD20865.1"/>
    <property type="molecule type" value="Genomic_DNA"/>
</dbReference>
<dbReference type="Gene3D" id="3.90.1720.10">
    <property type="entry name" value="endopeptidase domain like (from Nostoc punctiforme)"/>
    <property type="match status" value="1"/>
</dbReference>
<keyword evidence="2" id="KW-1185">Reference proteome</keyword>